<protein>
    <submittedName>
        <fullName evidence="2">Uncharacterized protein</fullName>
    </submittedName>
</protein>
<keyword evidence="1" id="KW-0812">Transmembrane</keyword>
<keyword evidence="1" id="KW-1133">Transmembrane helix</keyword>
<accession>A0A0C3PSW0</accession>
<gene>
    <name evidence="2" type="ORF">PHLGIDRAFT_232502</name>
</gene>
<dbReference type="AlphaFoldDB" id="A0A0C3PSW0"/>
<sequence length="101" mass="12154">MTQNCRRQPYGRRKQMICRTPIWSCELFSCYDVDNLRVIAEIRAIIVTHFYEFLLRFILVLLVAVWMPFQRLAKKTLTLLNPSRLDCHLTSFFRVWTQLQA</sequence>
<evidence type="ECO:0000256" key="1">
    <source>
        <dbReference type="SAM" id="Phobius"/>
    </source>
</evidence>
<dbReference type="Proteomes" id="UP000053257">
    <property type="component" value="Unassembled WGS sequence"/>
</dbReference>
<name>A0A0C3PSW0_PHLG1</name>
<keyword evidence="3" id="KW-1185">Reference proteome</keyword>
<evidence type="ECO:0000313" key="3">
    <source>
        <dbReference type="Proteomes" id="UP000053257"/>
    </source>
</evidence>
<dbReference type="HOGENOM" id="CLU_2292687_0_0_1"/>
<dbReference type="EMBL" id="KN840454">
    <property type="protein sequence ID" value="KIP10518.1"/>
    <property type="molecule type" value="Genomic_DNA"/>
</dbReference>
<proteinExistence type="predicted"/>
<organism evidence="2 3">
    <name type="scientific">Phlebiopsis gigantea (strain 11061_1 CR5-6)</name>
    <name type="common">White-rot fungus</name>
    <name type="synonym">Peniophora gigantea</name>
    <dbReference type="NCBI Taxonomy" id="745531"/>
    <lineage>
        <taxon>Eukaryota</taxon>
        <taxon>Fungi</taxon>
        <taxon>Dikarya</taxon>
        <taxon>Basidiomycota</taxon>
        <taxon>Agaricomycotina</taxon>
        <taxon>Agaricomycetes</taxon>
        <taxon>Polyporales</taxon>
        <taxon>Phanerochaetaceae</taxon>
        <taxon>Phlebiopsis</taxon>
    </lineage>
</organism>
<reference evidence="2 3" key="1">
    <citation type="journal article" date="2014" name="PLoS Genet.">
        <title>Analysis of the Phlebiopsis gigantea genome, transcriptome and secretome provides insight into its pioneer colonization strategies of wood.</title>
        <authorList>
            <person name="Hori C."/>
            <person name="Ishida T."/>
            <person name="Igarashi K."/>
            <person name="Samejima M."/>
            <person name="Suzuki H."/>
            <person name="Master E."/>
            <person name="Ferreira P."/>
            <person name="Ruiz-Duenas F.J."/>
            <person name="Held B."/>
            <person name="Canessa P."/>
            <person name="Larrondo L.F."/>
            <person name="Schmoll M."/>
            <person name="Druzhinina I.S."/>
            <person name="Kubicek C.P."/>
            <person name="Gaskell J.A."/>
            <person name="Kersten P."/>
            <person name="St John F."/>
            <person name="Glasner J."/>
            <person name="Sabat G."/>
            <person name="Splinter BonDurant S."/>
            <person name="Syed K."/>
            <person name="Yadav J."/>
            <person name="Mgbeahuruike A.C."/>
            <person name="Kovalchuk A."/>
            <person name="Asiegbu F.O."/>
            <person name="Lackner G."/>
            <person name="Hoffmeister D."/>
            <person name="Rencoret J."/>
            <person name="Gutierrez A."/>
            <person name="Sun H."/>
            <person name="Lindquist E."/>
            <person name="Barry K."/>
            <person name="Riley R."/>
            <person name="Grigoriev I.V."/>
            <person name="Henrissat B."/>
            <person name="Kues U."/>
            <person name="Berka R.M."/>
            <person name="Martinez A.T."/>
            <person name="Covert S.F."/>
            <person name="Blanchette R.A."/>
            <person name="Cullen D."/>
        </authorList>
    </citation>
    <scope>NUCLEOTIDE SEQUENCE [LARGE SCALE GENOMIC DNA]</scope>
    <source>
        <strain evidence="2 3">11061_1 CR5-6</strain>
    </source>
</reference>
<feature type="transmembrane region" description="Helical" evidence="1">
    <location>
        <begin position="53"/>
        <end position="69"/>
    </location>
</feature>
<keyword evidence="1" id="KW-0472">Membrane</keyword>
<evidence type="ECO:0000313" key="2">
    <source>
        <dbReference type="EMBL" id="KIP10518.1"/>
    </source>
</evidence>